<dbReference type="Proteomes" id="UP000240608">
    <property type="component" value="Unassembled WGS sequence"/>
</dbReference>
<evidence type="ECO:0008006" key="4">
    <source>
        <dbReference type="Google" id="ProtNLM"/>
    </source>
</evidence>
<dbReference type="PROSITE" id="PS51257">
    <property type="entry name" value="PROKAR_LIPOPROTEIN"/>
    <property type="match status" value="1"/>
</dbReference>
<reference evidence="2 3" key="1">
    <citation type="submission" date="2018-03" db="EMBL/GenBank/DDBJ databases">
        <title>Cross-interface Injection: A General Nanoliter Liquid Handling Method Applied to Single Cells Genome Amplification Automated Nanoliter Liquid Handling Applied to Single Cell Multiple Displacement Amplification.</title>
        <authorList>
            <person name="Yun J."/>
            <person name="Xu P."/>
            <person name="Xu J."/>
            <person name="Dai X."/>
            <person name="Wang Y."/>
            <person name="Zheng X."/>
            <person name="Cao C."/>
            <person name="Yi Q."/>
            <person name="Zhu Y."/>
            <person name="Wang L."/>
            <person name="Dong Z."/>
            <person name="Huang Y."/>
            <person name="Huang L."/>
            <person name="Du W."/>
        </authorList>
    </citation>
    <scope>NUCLEOTIDE SEQUENCE [LARGE SCALE GENOMIC DNA]</scope>
    <source>
        <strain evidence="2 3">Z-D1-2</strain>
    </source>
</reference>
<organism evidence="2 3">
    <name type="scientific">Marivirga lumbricoides</name>
    <dbReference type="NCBI Taxonomy" id="1046115"/>
    <lineage>
        <taxon>Bacteria</taxon>
        <taxon>Pseudomonadati</taxon>
        <taxon>Bacteroidota</taxon>
        <taxon>Cytophagia</taxon>
        <taxon>Cytophagales</taxon>
        <taxon>Marivirgaceae</taxon>
        <taxon>Marivirga</taxon>
    </lineage>
</organism>
<comment type="caution">
    <text evidence="2">The sequence shown here is derived from an EMBL/GenBank/DDBJ whole genome shotgun (WGS) entry which is preliminary data.</text>
</comment>
<proteinExistence type="predicted"/>
<evidence type="ECO:0000313" key="3">
    <source>
        <dbReference type="Proteomes" id="UP000240608"/>
    </source>
</evidence>
<feature type="chain" id="PRO_5015511383" description="Lipoprotein" evidence="1">
    <location>
        <begin position="23"/>
        <end position="178"/>
    </location>
</feature>
<sequence>MKFFYLLSIVLLLLTACKTPYRSTNPFLGSWHQCDYLGQLSEFHVFEDDLVLSFGGTSNYYDAHPYKIINDTLRYYDTLYNFYDEHRNPVIIKMQAFLSNDQLNLLWGREDSVKYGWQFMQMPKALSPPEKNDSSFLEYWQLSQFYKREKFFNCQDQRSEEQRRIDSLRMEELIKGIL</sequence>
<dbReference type="EMBL" id="PYVU01000142">
    <property type="protein sequence ID" value="PTB94073.1"/>
    <property type="molecule type" value="Genomic_DNA"/>
</dbReference>
<gene>
    <name evidence="2" type="ORF">C9994_12410</name>
</gene>
<evidence type="ECO:0000313" key="2">
    <source>
        <dbReference type="EMBL" id="PTB94073.1"/>
    </source>
</evidence>
<dbReference type="AlphaFoldDB" id="A0A2T4DJU0"/>
<feature type="signal peptide" evidence="1">
    <location>
        <begin position="1"/>
        <end position="22"/>
    </location>
</feature>
<evidence type="ECO:0000256" key="1">
    <source>
        <dbReference type="SAM" id="SignalP"/>
    </source>
</evidence>
<keyword evidence="1" id="KW-0732">Signal</keyword>
<name>A0A2T4DJU0_9BACT</name>
<accession>A0A2T4DJU0</accession>
<protein>
    <recommendedName>
        <fullName evidence="4">Lipoprotein</fullName>
    </recommendedName>
</protein>